<accession>A0A8J6ADE4</accession>
<sequence>MESGAGDERPTLRPTLASSWDAAGSALAHSLHLHRAGRGARDLDWEELLAPPAPGRDAVVLSRGPGARGDRPCFLYVSCEPEGGGEVVSLGVLSSARNMEVYSGDEYCGTGRGEAVGAQLESSQCVVVSKVVVHVRPGSAGPCPGAPALGSRIDLERVQSIMESLGSKLSPGAQQLMQMVRFQQQNRMPIGEQLQSVLGNAGCKRVVDLQPAPPAALDASSCTPFPFRTGLTSGKLTEDCEAPLLDGSTPPPGGGGGHRTSLGEGTVVPQSQSLLESGLKHAASAFFPKKASDDSNVPNSDLLPFLQNLCSQVHHLRAGQDGPWQDNPTRPREGIVGAPMEEKPLCSYLEKMLSKNLDLMEKKLMGYIDERLCRLQEHLENKIALLADLVQGPSPPPPALPLRRCDSGERLSNGER</sequence>
<reference evidence="2" key="1">
    <citation type="journal article" date="2021" name="Evol. Appl.">
        <title>The genome of the Pyrenean desman and the effects of bottlenecks and inbreeding on the genomic landscape of an endangered species.</title>
        <authorList>
            <person name="Escoda L."/>
            <person name="Castresana J."/>
        </authorList>
    </citation>
    <scope>NUCLEOTIDE SEQUENCE</scope>
    <source>
        <strain evidence="2">IBE-C5619</strain>
    </source>
</reference>
<evidence type="ECO:0000313" key="2">
    <source>
        <dbReference type="EMBL" id="KAG8517381.1"/>
    </source>
</evidence>
<proteinExistence type="predicted"/>
<dbReference type="EMBL" id="JAGFMF010011658">
    <property type="protein sequence ID" value="KAG8517388.1"/>
    <property type="molecule type" value="Genomic_DNA"/>
</dbReference>
<dbReference type="EMBL" id="JAGFMF010011658">
    <property type="protein sequence ID" value="KAG8517381.1"/>
    <property type="molecule type" value="Genomic_DNA"/>
</dbReference>
<dbReference type="PANTHER" id="PTHR14787:SF1">
    <property type="entry name" value="ATPASE PAAT"/>
    <property type="match status" value="1"/>
</dbReference>
<dbReference type="AlphaFoldDB" id="A0A8J6ADE4"/>
<evidence type="ECO:0000256" key="1">
    <source>
        <dbReference type="SAM" id="MobiDB-lite"/>
    </source>
</evidence>
<gene>
    <name evidence="2" type="ORF">J0S82_009616</name>
    <name evidence="3" type="ORF">J0S82_009623</name>
</gene>
<name>A0A8J6ADE4_GALPY</name>
<organism evidence="2 4">
    <name type="scientific">Galemys pyrenaicus</name>
    <name type="common">Iberian desman</name>
    <name type="synonym">Pyrenean desman</name>
    <dbReference type="NCBI Taxonomy" id="202257"/>
    <lineage>
        <taxon>Eukaryota</taxon>
        <taxon>Metazoa</taxon>
        <taxon>Chordata</taxon>
        <taxon>Craniata</taxon>
        <taxon>Vertebrata</taxon>
        <taxon>Euteleostomi</taxon>
        <taxon>Mammalia</taxon>
        <taxon>Eutheria</taxon>
        <taxon>Laurasiatheria</taxon>
        <taxon>Eulipotyphla</taxon>
        <taxon>Talpidae</taxon>
        <taxon>Galemys</taxon>
    </lineage>
</organism>
<protein>
    <recommendedName>
        <fullName evidence="5">Protein associated with ABC transporters</fullName>
    </recommendedName>
</protein>
<dbReference type="PANTHER" id="PTHR14787">
    <property type="entry name" value="C10ORF188 FAMILY MEMBER"/>
    <property type="match status" value="1"/>
</dbReference>
<dbReference type="Proteomes" id="UP000700334">
    <property type="component" value="Unassembled WGS sequence"/>
</dbReference>
<keyword evidence="4" id="KW-1185">Reference proteome</keyword>
<comment type="caution">
    <text evidence="2">The sequence shown here is derived from an EMBL/GenBank/DDBJ whole genome shotgun (WGS) entry which is preliminary data.</text>
</comment>
<evidence type="ECO:0008006" key="5">
    <source>
        <dbReference type="Google" id="ProtNLM"/>
    </source>
</evidence>
<dbReference type="Pfam" id="PF14958">
    <property type="entry name" value="PAAT-like"/>
    <property type="match status" value="1"/>
</dbReference>
<feature type="compositionally biased region" description="Basic and acidic residues" evidence="1">
    <location>
        <begin position="403"/>
        <end position="416"/>
    </location>
</feature>
<feature type="region of interest" description="Disordered" evidence="1">
    <location>
        <begin position="390"/>
        <end position="416"/>
    </location>
</feature>
<dbReference type="InterPro" id="IPR028043">
    <property type="entry name" value="PAAT-like"/>
</dbReference>
<evidence type="ECO:0000313" key="4">
    <source>
        <dbReference type="Proteomes" id="UP000700334"/>
    </source>
</evidence>
<feature type="region of interest" description="Disordered" evidence="1">
    <location>
        <begin position="242"/>
        <end position="263"/>
    </location>
</feature>
<evidence type="ECO:0000313" key="3">
    <source>
        <dbReference type="EMBL" id="KAG8517388.1"/>
    </source>
</evidence>
<dbReference type="OrthoDB" id="9665623at2759"/>